<keyword evidence="1" id="KW-0812">Transmembrane</keyword>
<dbReference type="Proteomes" id="UP001209854">
    <property type="component" value="Unassembled WGS sequence"/>
</dbReference>
<feature type="transmembrane region" description="Helical" evidence="1">
    <location>
        <begin position="133"/>
        <end position="151"/>
    </location>
</feature>
<evidence type="ECO:0000313" key="3">
    <source>
        <dbReference type="Proteomes" id="UP001209854"/>
    </source>
</evidence>
<gene>
    <name evidence="2" type="ORF">NX722_14275</name>
</gene>
<evidence type="ECO:0008006" key="4">
    <source>
        <dbReference type="Google" id="ProtNLM"/>
    </source>
</evidence>
<feature type="transmembrane region" description="Helical" evidence="1">
    <location>
        <begin position="201"/>
        <end position="221"/>
    </location>
</feature>
<accession>A0ABT3MWL5</accession>
<comment type="caution">
    <text evidence="2">The sequence shown here is derived from an EMBL/GenBank/DDBJ whole genome shotgun (WGS) entry which is preliminary data.</text>
</comment>
<evidence type="ECO:0000256" key="1">
    <source>
        <dbReference type="SAM" id="Phobius"/>
    </source>
</evidence>
<feature type="transmembrane region" description="Helical" evidence="1">
    <location>
        <begin position="104"/>
        <end position="121"/>
    </location>
</feature>
<dbReference type="RefSeq" id="WP_262568562.1">
    <property type="nucleotide sequence ID" value="NZ_JAPFCC010000001.1"/>
</dbReference>
<keyword evidence="1" id="KW-0472">Membrane</keyword>
<reference evidence="2 3" key="1">
    <citation type="submission" date="2022-10" db="EMBL/GenBank/DDBJ databases">
        <title>High-quality genome sequences of two octocoral-associated bacteria, Endozoicomonas euniceicola EF212 and Endozoicomonas gorgoniicola PS125.</title>
        <authorList>
            <person name="Chiou Y.-J."/>
            <person name="Chen Y.-H."/>
        </authorList>
    </citation>
    <scope>NUCLEOTIDE SEQUENCE [LARGE SCALE GENOMIC DNA]</scope>
    <source>
        <strain evidence="2 3">PS125</strain>
    </source>
</reference>
<feature type="transmembrane region" description="Helical" evidence="1">
    <location>
        <begin position="171"/>
        <end position="189"/>
    </location>
</feature>
<keyword evidence="1" id="KW-1133">Transmembrane helix</keyword>
<keyword evidence="3" id="KW-1185">Reference proteome</keyword>
<name>A0ABT3MWL5_9GAMM</name>
<proteinExistence type="predicted"/>
<dbReference type="EMBL" id="JAPFCC010000001">
    <property type="protein sequence ID" value="MCW7553775.1"/>
    <property type="molecule type" value="Genomic_DNA"/>
</dbReference>
<organism evidence="2 3">
    <name type="scientific">Endozoicomonas gorgoniicola</name>
    <dbReference type="NCBI Taxonomy" id="1234144"/>
    <lineage>
        <taxon>Bacteria</taxon>
        <taxon>Pseudomonadati</taxon>
        <taxon>Pseudomonadota</taxon>
        <taxon>Gammaproteobacteria</taxon>
        <taxon>Oceanospirillales</taxon>
        <taxon>Endozoicomonadaceae</taxon>
        <taxon>Endozoicomonas</taxon>
    </lineage>
</organism>
<protein>
    <recommendedName>
        <fullName evidence="4">DUF1275 domain-containing protein</fullName>
    </recommendedName>
</protein>
<evidence type="ECO:0000313" key="2">
    <source>
        <dbReference type="EMBL" id="MCW7553775.1"/>
    </source>
</evidence>
<sequence>MSQKIGPSMKLSSICLVLLIKYGACLAAYTNIPNMVNNRIASAMAGQVAAQNLKFVNIQSSVIASLKMGAIVGAIDAIARRVTSNFLQCPTQGYADVMLTTTSSISRAMVSGLLFSYLNYYGFKMNPIIYSSIYAAADTLVTGSISIQMFGTKDQKNNFIQILSENSLRQSILAMSFSAAGNAITYLFPSHKYTANFITQMTLIYGSAIAYITYIEVWLAFAELRTLG</sequence>